<organism evidence="2 3">
    <name type="scientific">Potamilus streckersoni</name>
    <dbReference type="NCBI Taxonomy" id="2493646"/>
    <lineage>
        <taxon>Eukaryota</taxon>
        <taxon>Metazoa</taxon>
        <taxon>Spiralia</taxon>
        <taxon>Lophotrochozoa</taxon>
        <taxon>Mollusca</taxon>
        <taxon>Bivalvia</taxon>
        <taxon>Autobranchia</taxon>
        <taxon>Heteroconchia</taxon>
        <taxon>Palaeoheterodonta</taxon>
        <taxon>Unionida</taxon>
        <taxon>Unionoidea</taxon>
        <taxon>Unionidae</taxon>
        <taxon>Ambleminae</taxon>
        <taxon>Lampsilini</taxon>
        <taxon>Potamilus</taxon>
    </lineage>
</organism>
<reference evidence="2" key="2">
    <citation type="journal article" date="2021" name="Genome Biol. Evol.">
        <title>Developing a high-quality reference genome for a parasitic bivalve with doubly uniparental inheritance (Bivalvia: Unionida).</title>
        <authorList>
            <person name="Smith C.H."/>
        </authorList>
    </citation>
    <scope>NUCLEOTIDE SEQUENCE</scope>
    <source>
        <strain evidence="2">CHS0354</strain>
        <tissue evidence="2">Mantle</tissue>
    </source>
</reference>
<reference evidence="2" key="1">
    <citation type="journal article" date="2021" name="Genome Biol. Evol.">
        <title>A High-Quality Reference Genome for a Parasitic Bivalve with Doubly Uniparental Inheritance (Bivalvia: Unionida).</title>
        <authorList>
            <person name="Smith C.H."/>
        </authorList>
    </citation>
    <scope>NUCLEOTIDE SEQUENCE</scope>
    <source>
        <strain evidence="2">CHS0354</strain>
    </source>
</reference>
<accession>A0AAE0VFH6</accession>
<evidence type="ECO:0000313" key="2">
    <source>
        <dbReference type="EMBL" id="KAK3576464.1"/>
    </source>
</evidence>
<feature type="region of interest" description="Disordered" evidence="1">
    <location>
        <begin position="51"/>
        <end position="70"/>
    </location>
</feature>
<dbReference type="Proteomes" id="UP001195483">
    <property type="component" value="Unassembled WGS sequence"/>
</dbReference>
<sequence>MIQQIVTKNKALKLINTSLQKQAESIRDLTQTVTELNARFALINQTRRWSSSRSTRGNLGHEAEKEGNTTRLCECVE</sequence>
<reference evidence="2" key="3">
    <citation type="submission" date="2023-05" db="EMBL/GenBank/DDBJ databases">
        <authorList>
            <person name="Smith C.H."/>
        </authorList>
    </citation>
    <scope>NUCLEOTIDE SEQUENCE</scope>
    <source>
        <strain evidence="2">CHS0354</strain>
        <tissue evidence="2">Mantle</tissue>
    </source>
</reference>
<gene>
    <name evidence="2" type="ORF">CHS0354_028512</name>
</gene>
<proteinExistence type="predicted"/>
<protein>
    <submittedName>
        <fullName evidence="2">Uncharacterized protein</fullName>
    </submittedName>
</protein>
<name>A0AAE0VFH6_9BIVA</name>
<evidence type="ECO:0000256" key="1">
    <source>
        <dbReference type="SAM" id="MobiDB-lite"/>
    </source>
</evidence>
<dbReference type="EMBL" id="JAEAOA010001706">
    <property type="protein sequence ID" value="KAK3576464.1"/>
    <property type="molecule type" value="Genomic_DNA"/>
</dbReference>
<evidence type="ECO:0000313" key="3">
    <source>
        <dbReference type="Proteomes" id="UP001195483"/>
    </source>
</evidence>
<feature type="compositionally biased region" description="Basic and acidic residues" evidence="1">
    <location>
        <begin position="59"/>
        <end position="68"/>
    </location>
</feature>
<dbReference type="AlphaFoldDB" id="A0AAE0VFH6"/>
<keyword evidence="3" id="KW-1185">Reference proteome</keyword>
<comment type="caution">
    <text evidence="2">The sequence shown here is derived from an EMBL/GenBank/DDBJ whole genome shotgun (WGS) entry which is preliminary data.</text>
</comment>